<evidence type="ECO:0000256" key="1">
    <source>
        <dbReference type="ARBA" id="ARBA00004496"/>
    </source>
</evidence>
<name>A7HUT1_PARL1</name>
<evidence type="ECO:0000259" key="19">
    <source>
        <dbReference type="PROSITE" id="PS50110"/>
    </source>
</evidence>
<evidence type="ECO:0000256" key="12">
    <source>
        <dbReference type="ARBA" id="ARBA00023163"/>
    </source>
</evidence>
<dbReference type="InterPro" id="IPR003593">
    <property type="entry name" value="AAA+_ATPase"/>
</dbReference>
<dbReference type="Gene3D" id="3.40.50.2300">
    <property type="match status" value="1"/>
</dbReference>
<evidence type="ECO:0000259" key="18">
    <source>
        <dbReference type="PROSITE" id="PS50045"/>
    </source>
</evidence>
<keyword evidence="12" id="KW-0804">Transcription</keyword>
<dbReference type="SUPFAM" id="SSF46689">
    <property type="entry name" value="Homeodomain-like"/>
    <property type="match status" value="1"/>
</dbReference>
<feature type="domain" description="Sigma-54 factor interaction" evidence="18">
    <location>
        <begin position="146"/>
        <end position="375"/>
    </location>
</feature>
<evidence type="ECO:0000256" key="10">
    <source>
        <dbReference type="ARBA" id="ARBA00023125"/>
    </source>
</evidence>
<feature type="domain" description="Response regulatory" evidence="19">
    <location>
        <begin position="4"/>
        <end position="121"/>
    </location>
</feature>
<dbReference type="HOGENOM" id="CLU_000445_0_6_5"/>
<dbReference type="GO" id="GO:0043565">
    <property type="term" value="F:sequence-specific DNA binding"/>
    <property type="evidence" value="ECO:0007669"/>
    <property type="project" value="InterPro"/>
</dbReference>
<dbReference type="GO" id="GO:0006355">
    <property type="term" value="P:regulation of DNA-templated transcription"/>
    <property type="evidence" value="ECO:0007669"/>
    <property type="project" value="InterPro"/>
</dbReference>
<sequence>MTQAILIVDDDPAQRRILEEVVNRDGYRAIPVDGGEAALAYLEGPGGAEISLVILDLVMPGIDGMEVLKRVHPNKPNLPVIVLTAHGGIETVVNVMREGASDFVVKPVSPERLHVSMRNALKVNALTGEISRLQKRKSGQLTFADIIAPSAAMAPVIRLGKRAAQSNIPILIEGESGVGKELIAAAIQGEGDRAGKPFVTVNCGAIPENLVESILFGHEKGAFTGASDKHAGKFQEASGGTLFLDEIGELPLDIQVKLLRALQQGEVDPVGSKKPVKVDIRLISATNREMLQMVKEGRFREDLYYRLNVFPIHVPPLRERKDDIPELVAHFIRRLAAEEGKPVVGISRDALSMLCAYEWPGNVRQIENTIFRAIVLCDGEMLEVSDFPQIASMVDGYQEAAMPRAAATTATHAPHAIGEAAATDTGAPLYAAQPQQTNTLADFARSNFSDGISITDEAGNVRKLEDIEAEMIRLAIDKYKGHMTEVARRLGIGRSTLYRKVREMGLEVREN</sequence>
<dbReference type="InterPro" id="IPR001789">
    <property type="entry name" value="Sig_transdc_resp-reg_receiver"/>
</dbReference>
<keyword evidence="9" id="KW-0805">Transcription regulation</keyword>
<dbReference type="Pfam" id="PF25601">
    <property type="entry name" value="AAA_lid_14"/>
    <property type="match status" value="1"/>
</dbReference>
<dbReference type="PROSITE" id="PS50110">
    <property type="entry name" value="RESPONSE_REGULATORY"/>
    <property type="match status" value="1"/>
</dbReference>
<dbReference type="FunFam" id="3.40.50.300:FF:000006">
    <property type="entry name" value="DNA-binding transcriptional regulator NtrC"/>
    <property type="match status" value="1"/>
</dbReference>
<protein>
    <recommendedName>
        <fullName evidence="2">DNA-binding transcriptional regulator NtrC</fullName>
    </recommendedName>
    <alternativeName>
        <fullName evidence="14">Nitrogen regulation protein NR(I)</fullName>
    </alternativeName>
    <alternativeName>
        <fullName evidence="15">Nitrogen regulator I</fullName>
    </alternativeName>
</protein>
<comment type="subcellular location">
    <subcellularLocation>
        <location evidence="1">Cytoplasm</location>
    </subcellularLocation>
</comment>
<evidence type="ECO:0000256" key="13">
    <source>
        <dbReference type="ARBA" id="ARBA00023231"/>
    </source>
</evidence>
<evidence type="ECO:0000256" key="4">
    <source>
        <dbReference type="ARBA" id="ARBA00022491"/>
    </source>
</evidence>
<dbReference type="GO" id="GO:0005737">
    <property type="term" value="C:cytoplasm"/>
    <property type="evidence" value="ECO:0007669"/>
    <property type="project" value="UniProtKB-SubCell"/>
</dbReference>
<keyword evidence="11" id="KW-0010">Activator</keyword>
<feature type="modified residue" description="4-aspartylphosphate" evidence="17">
    <location>
        <position position="56"/>
    </location>
</feature>
<evidence type="ECO:0000256" key="9">
    <source>
        <dbReference type="ARBA" id="ARBA00023015"/>
    </source>
</evidence>
<organism evidence="20 21">
    <name type="scientific">Parvibaculum lavamentivorans (strain DS-1 / DSM 13023 / NCIMB 13966)</name>
    <dbReference type="NCBI Taxonomy" id="402881"/>
    <lineage>
        <taxon>Bacteria</taxon>
        <taxon>Pseudomonadati</taxon>
        <taxon>Pseudomonadota</taxon>
        <taxon>Alphaproteobacteria</taxon>
        <taxon>Hyphomicrobiales</taxon>
        <taxon>Parvibaculaceae</taxon>
        <taxon>Parvibaculum</taxon>
    </lineage>
</organism>
<dbReference type="InterPro" id="IPR002078">
    <property type="entry name" value="Sigma_54_int"/>
</dbReference>
<keyword evidence="8" id="KW-0902">Two-component regulatory system</keyword>
<keyword evidence="6" id="KW-0547">Nucleotide-binding</keyword>
<dbReference type="InterPro" id="IPR009057">
    <property type="entry name" value="Homeodomain-like_sf"/>
</dbReference>
<dbReference type="InterPro" id="IPR025943">
    <property type="entry name" value="Sigma_54_int_dom_ATP-bd_2"/>
</dbReference>
<keyword evidence="7" id="KW-0067">ATP-binding</keyword>
<dbReference type="InterPro" id="IPR002197">
    <property type="entry name" value="HTH_Fis"/>
</dbReference>
<dbReference type="PANTHER" id="PTHR32071:SF95">
    <property type="entry name" value="DNA-BINDING TRANSCRIPTIONAL REGULATOR NTRC"/>
    <property type="match status" value="1"/>
</dbReference>
<evidence type="ECO:0000256" key="8">
    <source>
        <dbReference type="ARBA" id="ARBA00023012"/>
    </source>
</evidence>
<evidence type="ECO:0000256" key="11">
    <source>
        <dbReference type="ARBA" id="ARBA00023159"/>
    </source>
</evidence>
<dbReference type="eggNOG" id="COG2204">
    <property type="taxonomic scope" value="Bacteria"/>
</dbReference>
<dbReference type="PROSITE" id="PS00675">
    <property type="entry name" value="SIGMA54_INTERACT_1"/>
    <property type="match status" value="1"/>
</dbReference>
<keyword evidence="21" id="KW-1185">Reference proteome</keyword>
<dbReference type="Gene3D" id="3.40.50.300">
    <property type="entry name" value="P-loop containing nucleotide triphosphate hydrolases"/>
    <property type="match status" value="1"/>
</dbReference>
<keyword evidence="3" id="KW-0963">Cytoplasm</keyword>
<comment type="function">
    <text evidence="16">Member of the two-component regulatory system NtrB/NtrC, which controls expression of the nitrogen-regulated (ntr) genes in response to nitrogen limitation. Phosphorylated NtrC binds directly to DNA and stimulates the formation of open promoter-sigma54-RNA polymerase complexes.</text>
</comment>
<dbReference type="Pfam" id="PF00158">
    <property type="entry name" value="Sigma54_activat"/>
    <property type="match status" value="1"/>
</dbReference>
<dbReference type="PROSITE" id="PS00676">
    <property type="entry name" value="SIGMA54_INTERACT_2"/>
    <property type="match status" value="1"/>
</dbReference>
<dbReference type="Gene3D" id="1.10.10.60">
    <property type="entry name" value="Homeodomain-like"/>
    <property type="match status" value="1"/>
</dbReference>
<evidence type="ECO:0000313" key="21">
    <source>
        <dbReference type="Proteomes" id="UP000006377"/>
    </source>
</evidence>
<gene>
    <name evidence="20" type="ordered locus">Plav_2050</name>
</gene>
<dbReference type="Pfam" id="PF00072">
    <property type="entry name" value="Response_reg"/>
    <property type="match status" value="1"/>
</dbReference>
<dbReference type="PRINTS" id="PR01590">
    <property type="entry name" value="HTHFIS"/>
</dbReference>
<evidence type="ECO:0000256" key="2">
    <source>
        <dbReference type="ARBA" id="ARBA00019059"/>
    </source>
</evidence>
<keyword evidence="10" id="KW-0238">DNA-binding</keyword>
<dbReference type="Proteomes" id="UP000006377">
    <property type="component" value="Chromosome"/>
</dbReference>
<dbReference type="EMBL" id="CP000774">
    <property type="protein sequence ID" value="ABS63664.1"/>
    <property type="molecule type" value="Genomic_DNA"/>
</dbReference>
<evidence type="ECO:0000256" key="5">
    <source>
        <dbReference type="ARBA" id="ARBA00022553"/>
    </source>
</evidence>
<evidence type="ECO:0000256" key="17">
    <source>
        <dbReference type="PROSITE-ProRule" id="PRU00169"/>
    </source>
</evidence>
<dbReference type="KEGG" id="pla:Plav_2050"/>
<dbReference type="GO" id="GO:0000160">
    <property type="term" value="P:phosphorelay signal transduction system"/>
    <property type="evidence" value="ECO:0007669"/>
    <property type="project" value="UniProtKB-KW"/>
</dbReference>
<dbReference type="Pfam" id="PF02954">
    <property type="entry name" value="HTH_8"/>
    <property type="match status" value="1"/>
</dbReference>
<dbReference type="InterPro" id="IPR011006">
    <property type="entry name" value="CheY-like_superfamily"/>
</dbReference>
<evidence type="ECO:0000256" key="14">
    <source>
        <dbReference type="ARBA" id="ARBA00029881"/>
    </source>
</evidence>
<evidence type="ECO:0000256" key="15">
    <source>
        <dbReference type="ARBA" id="ARBA00031910"/>
    </source>
</evidence>
<keyword evidence="4" id="KW-0678">Repressor</keyword>
<dbReference type="SUPFAM" id="SSF52172">
    <property type="entry name" value="CheY-like"/>
    <property type="match status" value="1"/>
</dbReference>
<dbReference type="InterPro" id="IPR058031">
    <property type="entry name" value="AAA_lid_NorR"/>
</dbReference>
<dbReference type="RefSeq" id="WP_012110968.1">
    <property type="nucleotide sequence ID" value="NC_009719.1"/>
</dbReference>
<dbReference type="PANTHER" id="PTHR32071">
    <property type="entry name" value="TRANSCRIPTIONAL REGULATORY PROTEIN"/>
    <property type="match status" value="1"/>
</dbReference>
<dbReference type="Gene3D" id="1.10.8.60">
    <property type="match status" value="1"/>
</dbReference>
<accession>A7HUT1</accession>
<dbReference type="AlphaFoldDB" id="A7HUT1"/>
<evidence type="ECO:0000256" key="3">
    <source>
        <dbReference type="ARBA" id="ARBA00022490"/>
    </source>
</evidence>
<dbReference type="CDD" id="cd00009">
    <property type="entry name" value="AAA"/>
    <property type="match status" value="1"/>
</dbReference>
<keyword evidence="13" id="KW-0535">Nitrogen fixation</keyword>
<dbReference type="SMART" id="SM00382">
    <property type="entry name" value="AAA"/>
    <property type="match status" value="1"/>
</dbReference>
<dbReference type="PROSITE" id="PS50045">
    <property type="entry name" value="SIGMA54_INTERACT_4"/>
    <property type="match status" value="1"/>
</dbReference>
<dbReference type="SUPFAM" id="SSF52540">
    <property type="entry name" value="P-loop containing nucleoside triphosphate hydrolases"/>
    <property type="match status" value="1"/>
</dbReference>
<dbReference type="SMART" id="SM00448">
    <property type="entry name" value="REC"/>
    <property type="match status" value="1"/>
</dbReference>
<dbReference type="InterPro" id="IPR025662">
    <property type="entry name" value="Sigma_54_int_dom_ATP-bd_1"/>
</dbReference>
<evidence type="ECO:0000256" key="7">
    <source>
        <dbReference type="ARBA" id="ARBA00022840"/>
    </source>
</evidence>
<evidence type="ECO:0000313" key="20">
    <source>
        <dbReference type="EMBL" id="ABS63664.1"/>
    </source>
</evidence>
<keyword evidence="5 17" id="KW-0597">Phosphoprotein</keyword>
<dbReference type="InterPro" id="IPR027417">
    <property type="entry name" value="P-loop_NTPase"/>
</dbReference>
<dbReference type="STRING" id="402881.Plav_2050"/>
<dbReference type="OrthoDB" id="9804019at2"/>
<reference evidence="20 21" key="1">
    <citation type="journal article" date="2011" name="Stand. Genomic Sci.">
        <title>Complete genome sequence of Parvibaculum lavamentivorans type strain (DS-1(T)).</title>
        <authorList>
            <person name="Schleheck D."/>
            <person name="Weiss M."/>
            <person name="Pitluck S."/>
            <person name="Bruce D."/>
            <person name="Land M.L."/>
            <person name="Han S."/>
            <person name="Saunders E."/>
            <person name="Tapia R."/>
            <person name="Detter C."/>
            <person name="Brettin T."/>
            <person name="Han J."/>
            <person name="Woyke T."/>
            <person name="Goodwin L."/>
            <person name="Pennacchio L."/>
            <person name="Nolan M."/>
            <person name="Cook A.M."/>
            <person name="Kjelleberg S."/>
            <person name="Thomas T."/>
        </authorList>
    </citation>
    <scope>NUCLEOTIDE SEQUENCE [LARGE SCALE GENOMIC DNA]</scope>
    <source>
        <strain evidence="21">DS-1 / DSM 13023 / NCIMB 13966</strain>
    </source>
</reference>
<evidence type="ECO:0000256" key="6">
    <source>
        <dbReference type="ARBA" id="ARBA00022741"/>
    </source>
</evidence>
<dbReference type="GO" id="GO:0005524">
    <property type="term" value="F:ATP binding"/>
    <property type="evidence" value="ECO:0007669"/>
    <property type="project" value="UniProtKB-KW"/>
</dbReference>
<evidence type="ECO:0000256" key="16">
    <source>
        <dbReference type="ARBA" id="ARBA00043886"/>
    </source>
</evidence>
<proteinExistence type="predicted"/>